<keyword evidence="1" id="KW-0175">Coiled coil</keyword>
<comment type="caution">
    <text evidence="2">The sequence shown here is derived from an EMBL/GenBank/DDBJ whole genome shotgun (WGS) entry which is preliminary data.</text>
</comment>
<gene>
    <name evidence="2" type="ORF">M9Y10_018762</name>
</gene>
<accession>A0ABR2HHT9</accession>
<evidence type="ECO:0008006" key="4">
    <source>
        <dbReference type="Google" id="ProtNLM"/>
    </source>
</evidence>
<evidence type="ECO:0000313" key="3">
    <source>
        <dbReference type="Proteomes" id="UP001470230"/>
    </source>
</evidence>
<reference evidence="2 3" key="1">
    <citation type="submission" date="2024-04" db="EMBL/GenBank/DDBJ databases">
        <title>Tritrichomonas musculus Genome.</title>
        <authorList>
            <person name="Alves-Ferreira E."/>
            <person name="Grigg M."/>
            <person name="Lorenzi H."/>
            <person name="Galac M."/>
        </authorList>
    </citation>
    <scope>NUCLEOTIDE SEQUENCE [LARGE SCALE GENOMIC DNA]</scope>
    <source>
        <strain evidence="2 3">EAF2021</strain>
    </source>
</reference>
<feature type="coiled-coil region" evidence="1">
    <location>
        <begin position="403"/>
        <end position="469"/>
    </location>
</feature>
<dbReference type="EMBL" id="JAPFFF010000027">
    <property type="protein sequence ID" value="KAK8847733.1"/>
    <property type="molecule type" value="Genomic_DNA"/>
</dbReference>
<evidence type="ECO:0000256" key="1">
    <source>
        <dbReference type="SAM" id="Coils"/>
    </source>
</evidence>
<sequence length="524" mass="59895">MMDQYDEADIKIKEVAEKIQETDLILDKVLKKAPEYTRVIFLGKTGAAKSTISNAIIGKKLRIAQLSKDSMPHLEAEDTPFPIGGNYLSTTSVPNIYVDEKHKFIICDAPGFDDNRGIKQDIVNSFAIDKLFQEPCNIKILLVSSEAEFSVRNGRGKAICDNLTLLTQMVPDLNNLLNNLGLIISNTPPKYNVAETLTNLLQRPKKAEINDCLNYFIENLDKCVFTFPGASYEHVGEEYVFKDLERLINYLHTTPLKDPKHEVILSTEAINFLDEITFQIGTDKDLVKELFDNIYQIYTMNGEDIDSLTKVSSAFIAIQKCLNTVQTPIEFANKVNDIVKNSNIEKALRKIRCYHSIYAFYGRLPNYSSSLLQYFSKNIRKTIEDEVNKVALLLHEKKLAKDLIEYQEMLAKMKLTIEQKQQEQIKLENEITRLANELKNNDKKNDTEIRELTYRLEQKITQLEALEKTQAPTEKAKTSFDWGKIATVLTQLGGAALMAFDMYNKYSNYKQSLTANENQKEENK</sequence>
<keyword evidence="3" id="KW-1185">Reference proteome</keyword>
<proteinExistence type="predicted"/>
<dbReference type="Gene3D" id="3.40.50.300">
    <property type="entry name" value="P-loop containing nucleotide triphosphate hydrolases"/>
    <property type="match status" value="1"/>
</dbReference>
<protein>
    <recommendedName>
        <fullName evidence="4">G domain-containing protein</fullName>
    </recommendedName>
</protein>
<dbReference type="Proteomes" id="UP001470230">
    <property type="component" value="Unassembled WGS sequence"/>
</dbReference>
<dbReference type="SUPFAM" id="SSF52540">
    <property type="entry name" value="P-loop containing nucleoside triphosphate hydrolases"/>
    <property type="match status" value="1"/>
</dbReference>
<name>A0ABR2HHT9_9EUKA</name>
<dbReference type="InterPro" id="IPR027417">
    <property type="entry name" value="P-loop_NTPase"/>
</dbReference>
<dbReference type="CDD" id="cd00882">
    <property type="entry name" value="Ras_like_GTPase"/>
    <property type="match status" value="1"/>
</dbReference>
<organism evidence="2 3">
    <name type="scientific">Tritrichomonas musculus</name>
    <dbReference type="NCBI Taxonomy" id="1915356"/>
    <lineage>
        <taxon>Eukaryota</taxon>
        <taxon>Metamonada</taxon>
        <taxon>Parabasalia</taxon>
        <taxon>Tritrichomonadida</taxon>
        <taxon>Tritrichomonadidae</taxon>
        <taxon>Tritrichomonas</taxon>
    </lineage>
</organism>
<evidence type="ECO:0000313" key="2">
    <source>
        <dbReference type="EMBL" id="KAK8847733.1"/>
    </source>
</evidence>